<evidence type="ECO:0000313" key="1">
    <source>
        <dbReference type="EMBL" id="SPJ32874.1"/>
    </source>
</evidence>
<sequence length="30" mass="3791">MHDSLKGGWLYNKFLYNNKEDRVWMTMIHY</sequence>
<evidence type="ECO:0000313" key="2">
    <source>
        <dbReference type="Proteomes" id="UP000244934"/>
    </source>
</evidence>
<reference evidence="2" key="1">
    <citation type="submission" date="2018-03" db="EMBL/GenBank/DDBJ databases">
        <authorList>
            <person name="Navarro De La Torre S."/>
        </authorList>
    </citation>
    <scope>NUCLEOTIDE SEQUENCE [LARGE SCALE GENOMIC DNA]</scope>
    <source>
        <strain evidence="2">EAod3</strain>
    </source>
</reference>
<organism evidence="1 2">
    <name type="scientific">Kushneria phyllosphaerae</name>
    <dbReference type="NCBI Taxonomy" id="2100822"/>
    <lineage>
        <taxon>Bacteria</taxon>
        <taxon>Pseudomonadati</taxon>
        <taxon>Pseudomonadota</taxon>
        <taxon>Gammaproteobacteria</taxon>
        <taxon>Oceanospirillales</taxon>
        <taxon>Halomonadaceae</taxon>
        <taxon>Kushneria</taxon>
    </lineage>
</organism>
<proteinExistence type="predicted"/>
<keyword evidence="2" id="KW-1185">Reference proteome</keyword>
<accession>A0A2R8CJE8</accession>
<gene>
    <name evidence="1" type="ORF">KSP9073_00876</name>
</gene>
<dbReference type="AlphaFoldDB" id="A0A2R8CJE8"/>
<protein>
    <submittedName>
        <fullName evidence="1">Uncharacterized protein</fullName>
    </submittedName>
</protein>
<dbReference type="Proteomes" id="UP000244934">
    <property type="component" value="Unassembled WGS sequence"/>
</dbReference>
<dbReference type="EMBL" id="ONZI01000001">
    <property type="protein sequence ID" value="SPJ32874.1"/>
    <property type="molecule type" value="Genomic_DNA"/>
</dbReference>
<name>A0A2R8CJE8_9GAMM</name>